<dbReference type="Pfam" id="PF13359">
    <property type="entry name" value="DDE_Tnp_4"/>
    <property type="match status" value="1"/>
</dbReference>
<evidence type="ECO:0000313" key="6">
    <source>
        <dbReference type="EMBL" id="WNZ23714.1"/>
    </source>
</evidence>
<dbReference type="Pfam" id="PF13613">
    <property type="entry name" value="HTH_Tnp_4"/>
    <property type="match status" value="1"/>
</dbReference>
<sequence>MIDLHRALSNDRLLRAPTGLNRKAFDELLPVFNDAWQAQVRQPAPGGGQADKARLSSMSEKLFYILFYFKCYPTFDVAGFLFDFDRSQANRWMHRLQPILEAALGQKMVLPERNLESIEQFLERYPEVKEVMIDGTERPIARPQDQERQKEHYSGKKRRHTRKHLAAVDEGKRGLVLTQAREGKVHDKRLLEEEEEVQGIPDEIPIAVDLGFLGLQKEYDNIEIPHKKPRGGNLSEEQKQENHEKSKRRVRCENAFAGVKRYRIVSDIYRNRVTDFDDRSMLSATGLWNFYLMAA</sequence>
<feature type="domain" description="DDE Tnp4" evidence="4">
    <location>
        <begin position="133"/>
        <end position="275"/>
    </location>
</feature>
<reference evidence="6" key="1">
    <citation type="submission" date="2020-05" db="EMBL/GenBank/DDBJ databases">
        <authorList>
            <person name="Zhu T."/>
            <person name="Keshari N."/>
            <person name="Lu X."/>
        </authorList>
    </citation>
    <scope>NUCLEOTIDE SEQUENCE</scope>
    <source>
        <strain evidence="6">NK1-12</strain>
    </source>
</reference>
<accession>A0AA97AGQ1</accession>
<feature type="domain" description="Transposase Helix-turn-helix" evidence="5">
    <location>
        <begin position="54"/>
        <end position="104"/>
    </location>
</feature>
<evidence type="ECO:0000256" key="3">
    <source>
        <dbReference type="SAM" id="MobiDB-lite"/>
    </source>
</evidence>
<name>A0AA97AGQ1_9CYAN</name>
<dbReference type="EMBL" id="CP053586">
    <property type="protein sequence ID" value="WNZ23714.1"/>
    <property type="molecule type" value="Genomic_DNA"/>
</dbReference>
<evidence type="ECO:0000256" key="1">
    <source>
        <dbReference type="ARBA" id="ARBA00001968"/>
    </source>
</evidence>
<dbReference type="AlphaFoldDB" id="A0AA97AGQ1"/>
<dbReference type="InterPro" id="IPR027805">
    <property type="entry name" value="Transposase_HTH_dom"/>
</dbReference>
<comment type="cofactor">
    <cofactor evidence="1">
        <name>a divalent metal cation</name>
        <dbReference type="ChEBI" id="CHEBI:60240"/>
    </cofactor>
</comment>
<evidence type="ECO:0000259" key="5">
    <source>
        <dbReference type="Pfam" id="PF13613"/>
    </source>
</evidence>
<proteinExistence type="predicted"/>
<dbReference type="GO" id="GO:0046872">
    <property type="term" value="F:metal ion binding"/>
    <property type="evidence" value="ECO:0007669"/>
    <property type="project" value="UniProtKB-KW"/>
</dbReference>
<evidence type="ECO:0000256" key="2">
    <source>
        <dbReference type="ARBA" id="ARBA00022723"/>
    </source>
</evidence>
<evidence type="ECO:0000259" key="4">
    <source>
        <dbReference type="Pfam" id="PF13359"/>
    </source>
</evidence>
<dbReference type="InterPro" id="IPR027806">
    <property type="entry name" value="HARBI1_dom"/>
</dbReference>
<organism evidence="6">
    <name type="scientific">Leptolyngbya sp. NK1-12</name>
    <dbReference type="NCBI Taxonomy" id="2547451"/>
    <lineage>
        <taxon>Bacteria</taxon>
        <taxon>Bacillati</taxon>
        <taxon>Cyanobacteriota</taxon>
        <taxon>Cyanophyceae</taxon>
        <taxon>Leptolyngbyales</taxon>
        <taxon>Leptolyngbyaceae</taxon>
        <taxon>Leptolyngbya group</taxon>
        <taxon>Leptolyngbya</taxon>
    </lineage>
</organism>
<feature type="region of interest" description="Disordered" evidence="3">
    <location>
        <begin position="225"/>
        <end position="249"/>
    </location>
</feature>
<feature type="region of interest" description="Disordered" evidence="3">
    <location>
        <begin position="138"/>
        <end position="165"/>
    </location>
</feature>
<gene>
    <name evidence="6" type="ORF">HJG54_13195</name>
</gene>
<feature type="compositionally biased region" description="Basic and acidic residues" evidence="3">
    <location>
        <begin position="138"/>
        <end position="154"/>
    </location>
</feature>
<protein>
    <submittedName>
        <fullName evidence="6">Transposase</fullName>
    </submittedName>
</protein>
<dbReference type="RefSeq" id="WP_316435444.1">
    <property type="nucleotide sequence ID" value="NZ_CP053586.1"/>
</dbReference>
<feature type="compositionally biased region" description="Basic residues" evidence="3">
    <location>
        <begin position="155"/>
        <end position="165"/>
    </location>
</feature>
<keyword evidence="2" id="KW-0479">Metal-binding</keyword>